<reference evidence="9 10" key="1">
    <citation type="submission" date="2024-10" db="EMBL/GenBank/DDBJ databases">
        <title>The Natural Products Discovery Center: Release of the First 8490 Sequenced Strains for Exploring Actinobacteria Biosynthetic Diversity.</title>
        <authorList>
            <person name="Kalkreuter E."/>
            <person name="Kautsar S.A."/>
            <person name="Yang D."/>
            <person name="Bader C.D."/>
            <person name="Teijaro C.N."/>
            <person name="Fluegel L."/>
            <person name="Davis C.M."/>
            <person name="Simpson J.R."/>
            <person name="Lauterbach L."/>
            <person name="Steele A.D."/>
            <person name="Gui C."/>
            <person name="Meng S."/>
            <person name="Li G."/>
            <person name="Viehrig K."/>
            <person name="Ye F."/>
            <person name="Su P."/>
            <person name="Kiefer A.F."/>
            <person name="Nichols A."/>
            <person name="Cepeda A.J."/>
            <person name="Yan W."/>
            <person name="Fan B."/>
            <person name="Jiang Y."/>
            <person name="Adhikari A."/>
            <person name="Zheng C.-J."/>
            <person name="Schuster L."/>
            <person name="Cowan T.M."/>
            <person name="Smanski M.J."/>
            <person name="Chevrette M.G."/>
            <person name="De Carvalho L.P.S."/>
            <person name="Shen B."/>
        </authorList>
    </citation>
    <scope>NUCLEOTIDE SEQUENCE [LARGE SCALE GENOMIC DNA]</scope>
    <source>
        <strain evidence="9 10">NPDC007066</strain>
    </source>
</reference>
<feature type="compositionally biased region" description="Pro residues" evidence="7">
    <location>
        <begin position="274"/>
        <end position="285"/>
    </location>
</feature>
<dbReference type="InterPro" id="IPR029787">
    <property type="entry name" value="Nucleotide_cyclase"/>
</dbReference>
<dbReference type="Pfam" id="PF13191">
    <property type="entry name" value="AAA_16"/>
    <property type="match status" value="1"/>
</dbReference>
<dbReference type="EMBL" id="JBIAFP010000001">
    <property type="protein sequence ID" value="MFE9223135.1"/>
    <property type="molecule type" value="Genomic_DNA"/>
</dbReference>
<protein>
    <submittedName>
        <fullName evidence="9">BTAD domain-containing putative transcriptional regulator</fullName>
    </submittedName>
</protein>
<keyword evidence="5" id="KW-0804">Transcription</keyword>
<feature type="region of interest" description="Disordered" evidence="7">
    <location>
        <begin position="256"/>
        <end position="484"/>
    </location>
</feature>
<evidence type="ECO:0000313" key="10">
    <source>
        <dbReference type="Proteomes" id="UP001601288"/>
    </source>
</evidence>
<feature type="DNA-binding region" description="OmpR/PhoB-type" evidence="6">
    <location>
        <begin position="1"/>
        <end position="101"/>
    </location>
</feature>
<evidence type="ECO:0000259" key="8">
    <source>
        <dbReference type="PROSITE" id="PS51755"/>
    </source>
</evidence>
<dbReference type="RefSeq" id="WP_358283289.1">
    <property type="nucleotide sequence ID" value="NZ_JBEYGJ010000016.1"/>
</dbReference>
<evidence type="ECO:0000256" key="6">
    <source>
        <dbReference type="PROSITE-ProRule" id="PRU01091"/>
    </source>
</evidence>
<dbReference type="Gene3D" id="1.10.10.10">
    <property type="entry name" value="Winged helix-like DNA-binding domain superfamily/Winged helix DNA-binding domain"/>
    <property type="match status" value="1"/>
</dbReference>
<name>A0ABW6L3R8_9ACTN</name>
<evidence type="ECO:0000313" key="9">
    <source>
        <dbReference type="EMBL" id="MFE9223135.1"/>
    </source>
</evidence>
<feature type="domain" description="OmpR/PhoB-type" evidence="8">
    <location>
        <begin position="1"/>
        <end position="101"/>
    </location>
</feature>
<dbReference type="InterPro" id="IPR011990">
    <property type="entry name" value="TPR-like_helical_dom_sf"/>
</dbReference>
<evidence type="ECO:0000256" key="7">
    <source>
        <dbReference type="SAM" id="MobiDB-lite"/>
    </source>
</evidence>
<organism evidence="9 10">
    <name type="scientific">Streptomyces massasporeus</name>
    <dbReference type="NCBI Taxonomy" id="67324"/>
    <lineage>
        <taxon>Bacteria</taxon>
        <taxon>Bacillati</taxon>
        <taxon>Actinomycetota</taxon>
        <taxon>Actinomycetes</taxon>
        <taxon>Kitasatosporales</taxon>
        <taxon>Streptomycetaceae</taxon>
        <taxon>Streptomyces</taxon>
    </lineage>
</organism>
<dbReference type="SUPFAM" id="SSF55073">
    <property type="entry name" value="Nucleotide cyclase"/>
    <property type="match status" value="1"/>
</dbReference>
<dbReference type="SUPFAM" id="SSF48452">
    <property type="entry name" value="TPR-like"/>
    <property type="match status" value="1"/>
</dbReference>
<dbReference type="Gene3D" id="3.30.70.1230">
    <property type="entry name" value="Nucleotide cyclase"/>
    <property type="match status" value="1"/>
</dbReference>
<dbReference type="InterPro" id="IPR005158">
    <property type="entry name" value="BTAD"/>
</dbReference>
<comment type="caution">
    <text evidence="9">The sequence shown here is derived from an EMBL/GenBank/DDBJ whole genome shotgun (WGS) entry which is preliminary data.</text>
</comment>
<sequence length="913" mass="94973">MQFRLLGPLEVEPAGGPPGSLVDLGGHRQRAVLAYLLLHANKVVSTSQMLSALWAGDEAPMTARKILQNAVWKLRGVLSRPPRGEQGPELLTRAPGYLLRVPQQRVDLLDYEQRVGTGRAALAAGDVEPARRSLGQALALWRGPVLSDLVEEGICWPELTALQNRRLDVMEDHFEAALACGRHQLVLPDLESLVAAEPLRERASGQLMVALYRCGRQAEALAVFGRVRTALVEGLGLEPGRELHRLQQAILTQDPTLEVPRTVGDREPADIAPAPRPTASPPLPGAAPALAATAAGSAGPAARGVSTAPVETAAPTASPERGTRTAPAAHTRPGIPTAPAAAHPRPDIPTAPAAAASGPVTPMSPGTSAGLDSPTGPRTPAGLGTPMSPGTGTGAGAPMGPGTRTGAGTSTGPGAPGGPAAPATSTTPTEPGGPATPAAPTQPTARTAPAAAPAMRAACSDPPARGRPADSAAAESASPGRHASRTASVVMFRFGLGAELGRVLAEDRDRVVDALTQIAREKTELHRGRVTAMLGSTVLSVFADGADAADRAERAVRTAAAVRYSLSVPTGTLAPPQAAVRGLTVHAAVASGEALLPPRSSDDPPPPWSGGRLVDTCRTMLAHVQAGEIHVCEETHRQVERAATFRRACASAMAPWELHALHDDVTDLAWGPAGAAVHGSELELMHHTLSHTRQRSTAHLITLIEGSGRARTRLLMEFQRRVEESHGGPVRVLAGTVPAPHTGSALSVPAEILAAYCGIDPAGSAPHTEVRLRATLNRLGGDAAGTADLFAPLARLLSPQRAAHEREMPGEMLRAWGAFLARAAREQPLVLIWDDLQYADDALLDMVERLTQTQAGVPLLTVVGADSRLPDRRPGWATAQPRTVTLSLSPETGDALDRLLASLLPPVRESEVA</sequence>
<keyword evidence="10" id="KW-1185">Reference proteome</keyword>
<feature type="compositionally biased region" description="Low complexity" evidence="7">
    <location>
        <begin position="286"/>
        <end position="302"/>
    </location>
</feature>
<evidence type="ECO:0000256" key="5">
    <source>
        <dbReference type="ARBA" id="ARBA00023163"/>
    </source>
</evidence>
<gene>
    <name evidence="9" type="ORF">ACFYM3_00595</name>
</gene>
<dbReference type="SMART" id="SM01043">
    <property type="entry name" value="BTAD"/>
    <property type="match status" value="1"/>
</dbReference>
<evidence type="ECO:0000256" key="4">
    <source>
        <dbReference type="ARBA" id="ARBA00023125"/>
    </source>
</evidence>
<dbReference type="InterPro" id="IPR001867">
    <property type="entry name" value="OmpR/PhoB-type_DNA-bd"/>
</dbReference>
<evidence type="ECO:0000256" key="2">
    <source>
        <dbReference type="ARBA" id="ARBA00023012"/>
    </source>
</evidence>
<proteinExistence type="inferred from homology"/>
<dbReference type="InterPro" id="IPR051677">
    <property type="entry name" value="AfsR-DnrI-RedD_regulator"/>
</dbReference>
<dbReference type="InterPro" id="IPR041664">
    <property type="entry name" value="AAA_16"/>
</dbReference>
<dbReference type="SUPFAM" id="SSF46894">
    <property type="entry name" value="C-terminal effector domain of the bipartite response regulators"/>
    <property type="match status" value="1"/>
</dbReference>
<dbReference type="CDD" id="cd15831">
    <property type="entry name" value="BTAD"/>
    <property type="match status" value="1"/>
</dbReference>
<evidence type="ECO:0000256" key="1">
    <source>
        <dbReference type="ARBA" id="ARBA00005820"/>
    </source>
</evidence>
<dbReference type="PANTHER" id="PTHR35807">
    <property type="entry name" value="TRANSCRIPTIONAL REGULATOR REDD-RELATED"/>
    <property type="match status" value="1"/>
</dbReference>
<dbReference type="SMART" id="SM00862">
    <property type="entry name" value="Trans_reg_C"/>
    <property type="match status" value="1"/>
</dbReference>
<dbReference type="InterPro" id="IPR016032">
    <property type="entry name" value="Sig_transdc_resp-reg_C-effctor"/>
</dbReference>
<comment type="similarity">
    <text evidence="1">Belongs to the AfsR/DnrI/RedD regulatory family.</text>
</comment>
<dbReference type="Gene3D" id="1.25.40.10">
    <property type="entry name" value="Tetratricopeptide repeat domain"/>
    <property type="match status" value="1"/>
</dbReference>
<accession>A0ABW6L3R8</accession>
<dbReference type="InterPro" id="IPR036388">
    <property type="entry name" value="WH-like_DNA-bd_sf"/>
</dbReference>
<feature type="compositionally biased region" description="Low complexity" evidence="7">
    <location>
        <begin position="418"/>
        <end position="458"/>
    </location>
</feature>
<keyword evidence="3" id="KW-0805">Transcription regulation</keyword>
<keyword evidence="4 6" id="KW-0238">DNA-binding</keyword>
<keyword evidence="2" id="KW-0902">Two-component regulatory system</keyword>
<evidence type="ECO:0000256" key="3">
    <source>
        <dbReference type="ARBA" id="ARBA00023015"/>
    </source>
</evidence>
<dbReference type="Proteomes" id="UP001601288">
    <property type="component" value="Unassembled WGS sequence"/>
</dbReference>
<dbReference type="Pfam" id="PF03704">
    <property type="entry name" value="BTAD"/>
    <property type="match status" value="1"/>
</dbReference>
<dbReference type="PROSITE" id="PS51755">
    <property type="entry name" value="OMPR_PHOB"/>
    <property type="match status" value="1"/>
</dbReference>
<feature type="compositionally biased region" description="Low complexity" evidence="7">
    <location>
        <begin position="469"/>
        <end position="478"/>
    </location>
</feature>
<dbReference type="PANTHER" id="PTHR35807:SF1">
    <property type="entry name" value="TRANSCRIPTIONAL REGULATOR REDD"/>
    <property type="match status" value="1"/>
</dbReference>
<feature type="compositionally biased region" description="Gly residues" evidence="7">
    <location>
        <begin position="391"/>
        <end position="417"/>
    </location>
</feature>